<protein>
    <submittedName>
        <fullName evidence="1">Uncharacterized protein</fullName>
    </submittedName>
</protein>
<gene>
    <name evidence="1" type="ORF">AsAng_0002530</name>
</gene>
<keyword evidence="2" id="KW-1185">Reference proteome</keyword>
<reference evidence="1" key="1">
    <citation type="submission" date="2022-09" db="EMBL/GenBank/DDBJ databases">
        <title>Aureispira anguillicida sp. nov., isolated from Leptocephalus of Japanese eel Anguilla japonica.</title>
        <authorList>
            <person name="Yuasa K."/>
            <person name="Mekata T."/>
            <person name="Ikunari K."/>
        </authorList>
    </citation>
    <scope>NUCLEOTIDE SEQUENCE</scope>
    <source>
        <strain evidence="1">EL160426</strain>
    </source>
</reference>
<proteinExistence type="predicted"/>
<dbReference type="AlphaFoldDB" id="A0A915VK79"/>
<dbReference type="Proteomes" id="UP001060919">
    <property type="component" value="Chromosome"/>
</dbReference>
<dbReference type="EMBL" id="AP026867">
    <property type="protein sequence ID" value="BDS09552.1"/>
    <property type="molecule type" value="Genomic_DNA"/>
</dbReference>
<dbReference type="KEGG" id="aup:AsAng_0002530"/>
<accession>A0A915VK79</accession>
<sequence length="60" mass="7344">MPALIELAIITKLNLHYTSLFLYIVRELNEYVDFILFKFILKWFTFHIINLFDSFFLILK</sequence>
<evidence type="ECO:0000313" key="1">
    <source>
        <dbReference type="EMBL" id="BDS09552.1"/>
    </source>
</evidence>
<organism evidence="1 2">
    <name type="scientific">Aureispira anguillae</name>
    <dbReference type="NCBI Taxonomy" id="2864201"/>
    <lineage>
        <taxon>Bacteria</taxon>
        <taxon>Pseudomonadati</taxon>
        <taxon>Bacteroidota</taxon>
        <taxon>Saprospiria</taxon>
        <taxon>Saprospirales</taxon>
        <taxon>Saprospiraceae</taxon>
        <taxon>Aureispira</taxon>
    </lineage>
</organism>
<name>A0A915VK79_9BACT</name>
<evidence type="ECO:0000313" key="2">
    <source>
        <dbReference type="Proteomes" id="UP001060919"/>
    </source>
</evidence>